<evidence type="ECO:0000313" key="2">
    <source>
        <dbReference type="EMBL" id="ARN77869.1"/>
    </source>
</evidence>
<dbReference type="RefSeq" id="WP_085766666.1">
    <property type="nucleotide sequence ID" value="NZ_CP019344.1"/>
</dbReference>
<accession>A0A1W6MK73</accession>
<evidence type="ECO:0000313" key="3">
    <source>
        <dbReference type="Proteomes" id="UP000193431"/>
    </source>
</evidence>
<dbReference type="Proteomes" id="UP000193431">
    <property type="component" value="Chromosome"/>
</dbReference>
<reference evidence="2 3" key="1">
    <citation type="submission" date="2016-11" db="EMBL/GenBank/DDBJ databases">
        <title>Trade-off between light-utilization and light-protection in marine flavobacteria.</title>
        <authorList>
            <person name="Kumagai Y."/>
        </authorList>
    </citation>
    <scope>NUCLEOTIDE SEQUENCE [LARGE SCALE GENOMIC DNA]</scope>
    <source>
        <strain evidence="2 3">JCM 13191</strain>
    </source>
</reference>
<evidence type="ECO:0000256" key="1">
    <source>
        <dbReference type="SAM" id="SignalP"/>
    </source>
</evidence>
<feature type="signal peptide" evidence="1">
    <location>
        <begin position="1"/>
        <end position="18"/>
    </location>
</feature>
<keyword evidence="3" id="KW-1185">Reference proteome</keyword>
<dbReference type="EMBL" id="CP019344">
    <property type="protein sequence ID" value="ARN77869.1"/>
    <property type="molecule type" value="Genomic_DNA"/>
</dbReference>
<gene>
    <name evidence="2" type="ORF">BST97_07560</name>
</gene>
<feature type="chain" id="PRO_5013094412" evidence="1">
    <location>
        <begin position="19"/>
        <end position="181"/>
    </location>
</feature>
<name>A0A1W6MK73_9FLAO</name>
<protein>
    <submittedName>
        <fullName evidence="2">Uncharacterized protein</fullName>
    </submittedName>
</protein>
<dbReference type="AlphaFoldDB" id="A0A1W6MK73"/>
<keyword evidence="1" id="KW-0732">Signal</keyword>
<sequence length="181" mass="19998">MKNLLLFIFVFTTALASAQIKGKSSKDPVTSKSGRIYEKNGVIILDQPSSEDGYVYVYKFKSSMSFGNIMKTAKNLKDVKNMNTSNLQGVSNAIKTTKNIANDELLTTSVSMGLQNKVVSEKYRAENIMDDSYADREYKIKSFKIYTDDETGEQVVHAIAKGKGGKIAILLDAAEENGEIK</sequence>
<organism evidence="2 3">
    <name type="scientific">Nonlabens spongiae</name>
    <dbReference type="NCBI Taxonomy" id="331648"/>
    <lineage>
        <taxon>Bacteria</taxon>
        <taxon>Pseudomonadati</taxon>
        <taxon>Bacteroidota</taxon>
        <taxon>Flavobacteriia</taxon>
        <taxon>Flavobacteriales</taxon>
        <taxon>Flavobacteriaceae</taxon>
        <taxon>Nonlabens</taxon>
    </lineage>
</organism>
<dbReference type="STRING" id="331648.BST97_07560"/>
<proteinExistence type="predicted"/>
<dbReference type="OrthoDB" id="1202147at2"/>